<keyword evidence="1" id="KW-1133">Transmembrane helix</keyword>
<evidence type="ECO:0000313" key="2">
    <source>
        <dbReference type="EMBL" id="AQQ67096.1"/>
    </source>
</evidence>
<dbReference type="EMBL" id="CP019650">
    <property type="protein sequence ID" value="AQQ67096.1"/>
    <property type="molecule type" value="Genomic_DNA"/>
</dbReference>
<dbReference type="Proteomes" id="UP000188219">
    <property type="component" value="Chromosome"/>
</dbReference>
<keyword evidence="1" id="KW-0812">Transmembrane</keyword>
<dbReference type="KEGG" id="maga:Mag101_05145"/>
<keyword evidence="3" id="KW-1185">Reference proteome</keyword>
<dbReference type="RefSeq" id="WP_077401728.1">
    <property type="nucleotide sequence ID" value="NZ_CP019650.1"/>
</dbReference>
<evidence type="ECO:0000313" key="3">
    <source>
        <dbReference type="Proteomes" id="UP000188219"/>
    </source>
</evidence>
<protein>
    <submittedName>
        <fullName evidence="2">Uncharacterized protein</fullName>
    </submittedName>
</protein>
<organism evidence="2 3">
    <name type="scientific">Microbulbifer agarilyticus</name>
    <dbReference type="NCBI Taxonomy" id="260552"/>
    <lineage>
        <taxon>Bacteria</taxon>
        <taxon>Pseudomonadati</taxon>
        <taxon>Pseudomonadota</taxon>
        <taxon>Gammaproteobacteria</taxon>
        <taxon>Cellvibrionales</taxon>
        <taxon>Microbulbiferaceae</taxon>
        <taxon>Microbulbifer</taxon>
    </lineage>
</organism>
<dbReference type="AlphaFoldDB" id="A0A1Q2M362"/>
<proteinExistence type="predicted"/>
<evidence type="ECO:0000256" key="1">
    <source>
        <dbReference type="SAM" id="Phobius"/>
    </source>
</evidence>
<sequence length="112" mass="12389">MIQALLASGIVFGLLKYFERGKDRGLDSFTSITFVLVPALLIFLATIGTGIAGIDQQFLIALVALYFIVPMLMLRLQFELSWRQSAQYGLLVLLVVITVDTLFYILLSATNA</sequence>
<feature type="transmembrane region" description="Helical" evidence="1">
    <location>
        <begin position="30"/>
        <end position="51"/>
    </location>
</feature>
<reference evidence="2" key="1">
    <citation type="submission" date="2017-02" db="EMBL/GenBank/DDBJ databases">
        <title>Genome of Microbulbifer agarilyticus GP101.</title>
        <authorList>
            <person name="Jung J."/>
            <person name="Bae S.S."/>
            <person name="Baek K."/>
        </authorList>
    </citation>
    <scope>NUCLEOTIDE SEQUENCE [LARGE SCALE GENOMIC DNA]</scope>
    <source>
        <strain evidence="2">GP101</strain>
    </source>
</reference>
<keyword evidence="1" id="KW-0472">Membrane</keyword>
<dbReference type="OrthoDB" id="9838465at2"/>
<gene>
    <name evidence="2" type="ORF">Mag101_05145</name>
</gene>
<accession>A0A1Q2M362</accession>
<name>A0A1Q2M362_9GAMM</name>
<feature type="transmembrane region" description="Helical" evidence="1">
    <location>
        <begin position="88"/>
        <end position="107"/>
    </location>
</feature>
<feature type="transmembrane region" description="Helical" evidence="1">
    <location>
        <begin position="58"/>
        <end position="76"/>
    </location>
</feature>
<dbReference type="STRING" id="260552.Mag101_05145"/>